<dbReference type="GO" id="GO:0003677">
    <property type="term" value="F:DNA binding"/>
    <property type="evidence" value="ECO:0007669"/>
    <property type="project" value="UniProtKB-KW"/>
</dbReference>
<dbReference type="OrthoDB" id="690068at2759"/>
<evidence type="ECO:0000256" key="2">
    <source>
        <dbReference type="ARBA" id="ARBA00023015"/>
    </source>
</evidence>
<dbReference type="SUPFAM" id="SSF47459">
    <property type="entry name" value="HLH, helix-loop-helix DNA-binding domain"/>
    <property type="match status" value="1"/>
</dbReference>
<dbReference type="KEGG" id="mcha:111005800"/>
<keyword evidence="3" id="KW-0238">DNA-binding</keyword>
<dbReference type="GeneID" id="111005800"/>
<keyword evidence="7" id="KW-1185">Reference proteome</keyword>
<dbReference type="GO" id="GO:0003700">
    <property type="term" value="F:DNA-binding transcription factor activity"/>
    <property type="evidence" value="ECO:0007669"/>
    <property type="project" value="InterPro"/>
</dbReference>
<dbReference type="GO" id="GO:0005634">
    <property type="term" value="C:nucleus"/>
    <property type="evidence" value="ECO:0007669"/>
    <property type="project" value="UniProtKB-SubCell"/>
</dbReference>
<dbReference type="PROSITE" id="PS50888">
    <property type="entry name" value="BHLH"/>
    <property type="match status" value="1"/>
</dbReference>
<dbReference type="PANTHER" id="PTHR45844:SF17">
    <property type="entry name" value="TRANSCRIPTION FACTOR BHLH131"/>
    <property type="match status" value="1"/>
</dbReference>
<gene>
    <name evidence="8" type="primary">LOC111005800</name>
</gene>
<dbReference type="Pfam" id="PF00010">
    <property type="entry name" value="HLH"/>
    <property type="match status" value="1"/>
</dbReference>
<evidence type="ECO:0000259" key="6">
    <source>
        <dbReference type="PROSITE" id="PS50888"/>
    </source>
</evidence>
<keyword evidence="2" id="KW-0805">Transcription regulation</keyword>
<proteinExistence type="predicted"/>
<name>A0A6J1BVR4_MOMCH</name>
<keyword evidence="5" id="KW-0539">Nucleus</keyword>
<accession>A0A6J1BVR4</accession>
<evidence type="ECO:0000256" key="1">
    <source>
        <dbReference type="ARBA" id="ARBA00004123"/>
    </source>
</evidence>
<dbReference type="Gene3D" id="3.30.70.260">
    <property type="match status" value="1"/>
</dbReference>
<dbReference type="InterPro" id="IPR036638">
    <property type="entry name" value="HLH_DNA-bd_sf"/>
</dbReference>
<sequence length="228" mass="25565">MVFLHQLEQAMQSIQSHTTSGTMQQIYPLGQPPPAKHYSPFSSLPRKEPKLHAAQKHRLAEQNRRNRISGQYATLRAILPSLPKTDKSKLKKAFVLAETIRRVKELKKLVSEKRAANREARGCGLPSGADRLSLEQCDGGEGMVKAVLSCEDRQDIMAELSRALKTVKVKLVRAEMVTVGGRCRFALWVQGPKEGPGVLKRVLEAVMRRPSWIARKPRNDWRTPAPSS</sequence>
<dbReference type="RefSeq" id="XP_022133127.1">
    <property type="nucleotide sequence ID" value="XM_022277435.1"/>
</dbReference>
<reference evidence="8" key="1">
    <citation type="submission" date="2025-08" db="UniProtKB">
        <authorList>
            <consortium name="RefSeq"/>
        </authorList>
    </citation>
    <scope>IDENTIFICATION</scope>
    <source>
        <strain evidence="8">OHB3-1</strain>
    </source>
</reference>
<evidence type="ECO:0000313" key="7">
    <source>
        <dbReference type="Proteomes" id="UP000504603"/>
    </source>
</evidence>
<feature type="domain" description="BHLH" evidence="6">
    <location>
        <begin position="52"/>
        <end position="106"/>
    </location>
</feature>
<dbReference type="AlphaFoldDB" id="A0A6J1BVR4"/>
<dbReference type="Proteomes" id="UP000504603">
    <property type="component" value="Unplaced"/>
</dbReference>
<evidence type="ECO:0000313" key="8">
    <source>
        <dbReference type="RefSeq" id="XP_022133127.1"/>
    </source>
</evidence>
<organism evidence="7 8">
    <name type="scientific">Momordica charantia</name>
    <name type="common">Bitter gourd</name>
    <name type="synonym">Balsam pear</name>
    <dbReference type="NCBI Taxonomy" id="3673"/>
    <lineage>
        <taxon>Eukaryota</taxon>
        <taxon>Viridiplantae</taxon>
        <taxon>Streptophyta</taxon>
        <taxon>Embryophyta</taxon>
        <taxon>Tracheophyta</taxon>
        <taxon>Spermatophyta</taxon>
        <taxon>Magnoliopsida</taxon>
        <taxon>eudicotyledons</taxon>
        <taxon>Gunneridae</taxon>
        <taxon>Pentapetalae</taxon>
        <taxon>rosids</taxon>
        <taxon>fabids</taxon>
        <taxon>Cucurbitales</taxon>
        <taxon>Cucurbitaceae</taxon>
        <taxon>Momordiceae</taxon>
        <taxon>Momordica</taxon>
    </lineage>
</organism>
<comment type="subcellular location">
    <subcellularLocation>
        <location evidence="1">Nucleus</location>
    </subcellularLocation>
</comment>
<evidence type="ECO:0000256" key="5">
    <source>
        <dbReference type="ARBA" id="ARBA00023242"/>
    </source>
</evidence>
<dbReference type="InterPro" id="IPR045847">
    <property type="entry name" value="AIG1-like"/>
</dbReference>
<evidence type="ECO:0000256" key="3">
    <source>
        <dbReference type="ARBA" id="ARBA00023125"/>
    </source>
</evidence>
<dbReference type="PANTHER" id="PTHR45844">
    <property type="entry name" value="TRANSCRIPTION FACTOR BHLH30"/>
    <property type="match status" value="1"/>
</dbReference>
<dbReference type="Gene3D" id="4.10.280.10">
    <property type="entry name" value="Helix-loop-helix DNA-binding domain"/>
    <property type="match status" value="1"/>
</dbReference>
<dbReference type="SUPFAM" id="SSF55021">
    <property type="entry name" value="ACT-like"/>
    <property type="match status" value="1"/>
</dbReference>
<protein>
    <submittedName>
        <fullName evidence="8">Transcription factor bHLH131</fullName>
    </submittedName>
</protein>
<evidence type="ECO:0000256" key="4">
    <source>
        <dbReference type="ARBA" id="ARBA00023163"/>
    </source>
</evidence>
<dbReference type="InterPro" id="IPR011598">
    <property type="entry name" value="bHLH_dom"/>
</dbReference>
<keyword evidence="4" id="KW-0804">Transcription</keyword>
<dbReference type="GO" id="GO:0046983">
    <property type="term" value="F:protein dimerization activity"/>
    <property type="evidence" value="ECO:0007669"/>
    <property type="project" value="InterPro"/>
</dbReference>
<dbReference type="SMART" id="SM00353">
    <property type="entry name" value="HLH"/>
    <property type="match status" value="1"/>
</dbReference>
<dbReference type="InterPro" id="IPR045865">
    <property type="entry name" value="ACT-like_dom_sf"/>
</dbReference>